<evidence type="ECO:0000313" key="2">
    <source>
        <dbReference type="EMBL" id="ETV82146.1"/>
    </source>
</evidence>
<dbReference type="GeneID" id="20806864"/>
<dbReference type="GO" id="GO:0016301">
    <property type="term" value="F:kinase activity"/>
    <property type="evidence" value="ECO:0007669"/>
    <property type="project" value="UniProtKB-KW"/>
</dbReference>
<name>W4GS46_APHAT</name>
<keyword evidence="2" id="KW-0418">Kinase</keyword>
<dbReference type="SUPFAM" id="SSF56112">
    <property type="entry name" value="Protein kinase-like (PK-like)"/>
    <property type="match status" value="1"/>
</dbReference>
<dbReference type="RefSeq" id="XP_009827815.1">
    <property type="nucleotide sequence ID" value="XM_009829513.1"/>
</dbReference>
<dbReference type="AlphaFoldDB" id="W4GS46"/>
<sequence>MGTGTSCEEVPPSAQSGRDAVAAALTDDNYSVEDGVHSTSNAVLYAHKFTQRHPLLQWNDTENVVHGMGTRSSKLLVLVDICDMSGEVSSRVVLSVMSSSSSLLLSTAHPSGYKLKALLVSVRHPCLLPVLDVDKQHGGHGIFIMAQPFVPTGSIKDLIYCNPVPAKGYASKYSRVGRGLPRTLISRYGRHVLEALRALRSIGVVCDHLKTSNVMLDQDVARISDIFNPILGLSRDRSMQALTMPLEATVPLDILLFGHFLFEMAVGRELNAVVPRESDVAALPVDIANVLASIFGVSTVSPCSVEHLLAMPLFAAAPPMYLFDISELLSGMALLESSNQLNAERRSHQLRQFHVAAIHAARTNAGKGTDGGKEKAVLPTSRGAKKPPPLKRMSYRRASSSVMA</sequence>
<dbReference type="InterPro" id="IPR011009">
    <property type="entry name" value="Kinase-like_dom_sf"/>
</dbReference>
<dbReference type="OrthoDB" id="10045021at2759"/>
<accession>W4GS46</accession>
<organism evidence="2">
    <name type="scientific">Aphanomyces astaci</name>
    <name type="common">Crayfish plague agent</name>
    <dbReference type="NCBI Taxonomy" id="112090"/>
    <lineage>
        <taxon>Eukaryota</taxon>
        <taxon>Sar</taxon>
        <taxon>Stramenopiles</taxon>
        <taxon>Oomycota</taxon>
        <taxon>Saprolegniomycetes</taxon>
        <taxon>Saprolegniales</taxon>
        <taxon>Verrucalvaceae</taxon>
        <taxon>Aphanomyces</taxon>
    </lineage>
</organism>
<dbReference type="Gene3D" id="1.10.510.10">
    <property type="entry name" value="Transferase(Phosphotransferase) domain 1"/>
    <property type="match status" value="1"/>
</dbReference>
<dbReference type="VEuPathDB" id="FungiDB:H257_04868"/>
<evidence type="ECO:0000256" key="1">
    <source>
        <dbReference type="SAM" id="MobiDB-lite"/>
    </source>
</evidence>
<dbReference type="STRING" id="112090.W4GS46"/>
<feature type="region of interest" description="Disordered" evidence="1">
    <location>
        <begin position="364"/>
        <end position="404"/>
    </location>
</feature>
<protein>
    <submittedName>
        <fullName evidence="2">SLOB protein kinase</fullName>
    </submittedName>
</protein>
<dbReference type="EMBL" id="KI913122">
    <property type="protein sequence ID" value="ETV82146.1"/>
    <property type="molecule type" value="Genomic_DNA"/>
</dbReference>
<proteinExistence type="predicted"/>
<keyword evidence="2" id="KW-0808">Transferase</keyword>
<reference evidence="2" key="1">
    <citation type="submission" date="2013-12" db="EMBL/GenBank/DDBJ databases">
        <title>The Genome Sequence of Aphanomyces astaci APO3.</title>
        <authorList>
            <consortium name="The Broad Institute Genomics Platform"/>
            <person name="Russ C."/>
            <person name="Tyler B."/>
            <person name="van West P."/>
            <person name="Dieguez-Uribeondo J."/>
            <person name="Young S.K."/>
            <person name="Zeng Q."/>
            <person name="Gargeya S."/>
            <person name="Fitzgerald M."/>
            <person name="Abouelleil A."/>
            <person name="Alvarado L."/>
            <person name="Chapman S.B."/>
            <person name="Gainer-Dewar J."/>
            <person name="Goldberg J."/>
            <person name="Griggs A."/>
            <person name="Gujja S."/>
            <person name="Hansen M."/>
            <person name="Howarth C."/>
            <person name="Imamovic A."/>
            <person name="Ireland A."/>
            <person name="Larimer J."/>
            <person name="McCowan C."/>
            <person name="Murphy C."/>
            <person name="Pearson M."/>
            <person name="Poon T.W."/>
            <person name="Priest M."/>
            <person name="Roberts A."/>
            <person name="Saif S."/>
            <person name="Shea T."/>
            <person name="Sykes S."/>
            <person name="Wortman J."/>
            <person name="Nusbaum C."/>
            <person name="Birren B."/>
        </authorList>
    </citation>
    <scope>NUCLEOTIDE SEQUENCE [LARGE SCALE GENOMIC DNA]</scope>
    <source>
        <strain evidence="2">APO3</strain>
    </source>
</reference>
<gene>
    <name evidence="2" type="ORF">H257_04868</name>
</gene>
<feature type="compositionally biased region" description="Basic residues" evidence="1">
    <location>
        <begin position="383"/>
        <end position="395"/>
    </location>
</feature>